<reference evidence="3" key="1">
    <citation type="submission" date="2019-03" db="EMBL/GenBank/DDBJ databases">
        <title>Complete genome sequence of enteropathogenic Citrobacter rodentium strain DBS100.</title>
        <authorList>
            <person name="Popov G."/>
            <person name="Fiebig A."/>
            <person name="Shideler S."/>
            <person name="Coombes B."/>
            <person name="Savchenko A."/>
        </authorList>
    </citation>
    <scope>NUCLEOTIDE SEQUENCE</scope>
    <source>
        <strain evidence="3">DBS100</strain>
    </source>
</reference>
<dbReference type="AlphaFoldDB" id="A0A482PRD0"/>
<sequence>MDNYRINRSGWHDLFCALPFCLIFNSYACAANSDTIVVDSGKLNAGNLSLINNVSGAFLIQAKNSAEFNTSQLFLTTTYARGGDAFSAPSAFNTLTVTEDYAGIGGALEMNGVQKGENGYLTNQETPVTPQPASEAGLDLITASVPQINSTRKPEAVCREAGSYIANFAATNTLFTMNQHDQPSEPGFIDALSAQPEATCLWLRQPGVHNACRDDSGALRTQRTRYAAQIDAQNPDDIRTGRSPTAEHPGKYWRSGRRVPPS</sequence>
<feature type="signal peptide" evidence="2">
    <location>
        <begin position="1"/>
        <end position="30"/>
    </location>
</feature>
<dbReference type="EMBL" id="CP038008">
    <property type="protein sequence ID" value="QBY30429.1"/>
    <property type="molecule type" value="Genomic_DNA"/>
</dbReference>
<accession>A0A482PRD0</accession>
<dbReference type="GO" id="GO:0019867">
    <property type="term" value="C:outer membrane"/>
    <property type="evidence" value="ECO:0007669"/>
    <property type="project" value="InterPro"/>
</dbReference>
<name>A0A482PRD0_CITRO</name>
<proteinExistence type="predicted"/>
<evidence type="ECO:0000313" key="3">
    <source>
        <dbReference type="EMBL" id="QBY30429.1"/>
    </source>
</evidence>
<feature type="chain" id="PRO_5019825518" evidence="2">
    <location>
        <begin position="31"/>
        <end position="262"/>
    </location>
</feature>
<keyword evidence="2" id="KW-0732">Signal</keyword>
<dbReference type="RefSeq" id="WP_012908081.1">
    <property type="nucleotide sequence ID" value="NZ_CAJTBI010000004.1"/>
</dbReference>
<dbReference type="InterPro" id="IPR006315">
    <property type="entry name" value="OM_autotransptr_brl_dom"/>
</dbReference>
<gene>
    <name evidence="3" type="ORF">E2R62_17415</name>
</gene>
<protein>
    <submittedName>
        <fullName evidence="3">Autotransporter outer membrane beta-barrel domain-containing protein</fullName>
    </submittedName>
</protein>
<feature type="region of interest" description="Disordered" evidence="1">
    <location>
        <begin position="232"/>
        <end position="262"/>
    </location>
</feature>
<evidence type="ECO:0000256" key="2">
    <source>
        <dbReference type="SAM" id="SignalP"/>
    </source>
</evidence>
<organism evidence="3">
    <name type="scientific">Citrobacter rodentium</name>
    <dbReference type="NCBI Taxonomy" id="67825"/>
    <lineage>
        <taxon>Bacteria</taxon>
        <taxon>Pseudomonadati</taxon>
        <taxon>Pseudomonadota</taxon>
        <taxon>Gammaproteobacteria</taxon>
        <taxon>Enterobacterales</taxon>
        <taxon>Enterobacteriaceae</taxon>
        <taxon>Citrobacter</taxon>
    </lineage>
</organism>
<dbReference type="NCBIfam" id="TIGR01414">
    <property type="entry name" value="autotrans_barl"/>
    <property type="match status" value="1"/>
</dbReference>
<evidence type="ECO:0000256" key="1">
    <source>
        <dbReference type="SAM" id="MobiDB-lite"/>
    </source>
</evidence>